<dbReference type="AlphaFoldDB" id="A0A8S9PI72"/>
<accession>A0A8S9PI72</accession>
<proteinExistence type="predicted"/>
<evidence type="ECO:0000313" key="1">
    <source>
        <dbReference type="EMBL" id="KAF3514975.1"/>
    </source>
</evidence>
<organism evidence="1 2">
    <name type="scientific">Brassica cretica</name>
    <name type="common">Mustard</name>
    <dbReference type="NCBI Taxonomy" id="69181"/>
    <lineage>
        <taxon>Eukaryota</taxon>
        <taxon>Viridiplantae</taxon>
        <taxon>Streptophyta</taxon>
        <taxon>Embryophyta</taxon>
        <taxon>Tracheophyta</taxon>
        <taxon>Spermatophyta</taxon>
        <taxon>Magnoliopsida</taxon>
        <taxon>eudicotyledons</taxon>
        <taxon>Gunneridae</taxon>
        <taxon>Pentapetalae</taxon>
        <taxon>rosids</taxon>
        <taxon>malvids</taxon>
        <taxon>Brassicales</taxon>
        <taxon>Brassicaceae</taxon>
        <taxon>Brassiceae</taxon>
        <taxon>Brassica</taxon>
    </lineage>
</organism>
<dbReference type="Proteomes" id="UP000712600">
    <property type="component" value="Unassembled WGS sequence"/>
</dbReference>
<name>A0A8S9PI72_BRACR</name>
<protein>
    <submittedName>
        <fullName evidence="1">Uncharacterized protein</fullName>
    </submittedName>
</protein>
<dbReference type="EMBL" id="QGKX02001521">
    <property type="protein sequence ID" value="KAF3514975.1"/>
    <property type="molecule type" value="Genomic_DNA"/>
</dbReference>
<evidence type="ECO:0000313" key="2">
    <source>
        <dbReference type="Proteomes" id="UP000712600"/>
    </source>
</evidence>
<gene>
    <name evidence="1" type="ORF">F2Q69_00005415</name>
</gene>
<reference evidence="1" key="1">
    <citation type="submission" date="2019-12" db="EMBL/GenBank/DDBJ databases">
        <title>Genome sequencing and annotation of Brassica cretica.</title>
        <authorList>
            <person name="Studholme D.J."/>
            <person name="Sarris P."/>
        </authorList>
    </citation>
    <scope>NUCLEOTIDE SEQUENCE</scope>
    <source>
        <strain evidence="1">PFS-109/04</strain>
        <tissue evidence="1">Leaf</tissue>
    </source>
</reference>
<comment type="caution">
    <text evidence="1">The sequence shown here is derived from an EMBL/GenBank/DDBJ whole genome shotgun (WGS) entry which is preliminary data.</text>
</comment>
<sequence length="260" mass="29621">MGPFVDVPNEIYLLASMEVESLEQVKPGYLYTYTVFFGKCGLVFPIQTLLLEVILKLKANLASELLVTANWCSTLMFESDAVLVRVKCLEEYYQSLVVAHKFQMRRLIWAAKREISIRYREILNVIKDKLVAKGREATTDIELQEVAKNLGILEVLHSGRLMLKWNWPNSMAMDTDLVDDQVVDSGGGVREGSGCLFVEYYFWGCLRFVPAAVLDLRACYSDGRVRRTRYSAECSRNVVGQNLELEGIIQANPFNRNLNE</sequence>